<feature type="compositionally biased region" description="Acidic residues" evidence="1">
    <location>
        <begin position="1127"/>
        <end position="1136"/>
    </location>
</feature>
<feature type="region of interest" description="Disordered" evidence="1">
    <location>
        <begin position="1"/>
        <end position="71"/>
    </location>
</feature>
<organism evidence="2">
    <name type="scientific">Cacopsylla melanoneura</name>
    <dbReference type="NCBI Taxonomy" id="428564"/>
    <lineage>
        <taxon>Eukaryota</taxon>
        <taxon>Metazoa</taxon>
        <taxon>Ecdysozoa</taxon>
        <taxon>Arthropoda</taxon>
        <taxon>Hexapoda</taxon>
        <taxon>Insecta</taxon>
        <taxon>Pterygota</taxon>
        <taxon>Neoptera</taxon>
        <taxon>Paraneoptera</taxon>
        <taxon>Hemiptera</taxon>
        <taxon>Sternorrhyncha</taxon>
        <taxon>Psylloidea</taxon>
        <taxon>Psyllidae</taxon>
        <taxon>Psyllinae</taxon>
        <taxon>Cacopsylla</taxon>
    </lineage>
</organism>
<feature type="region of interest" description="Disordered" evidence="1">
    <location>
        <begin position="1114"/>
        <end position="1138"/>
    </location>
</feature>
<dbReference type="EMBL" id="HBUF01131489">
    <property type="protein sequence ID" value="CAG6644289.1"/>
    <property type="molecule type" value="Transcribed_RNA"/>
</dbReference>
<protein>
    <submittedName>
        <fullName evidence="2">Uncharacterized protein</fullName>
    </submittedName>
</protein>
<feature type="compositionally biased region" description="Basic and acidic residues" evidence="1">
    <location>
        <begin position="834"/>
        <end position="853"/>
    </location>
</feature>
<feature type="region of interest" description="Disordered" evidence="1">
    <location>
        <begin position="1334"/>
        <end position="1381"/>
    </location>
</feature>
<evidence type="ECO:0000313" key="2">
    <source>
        <dbReference type="EMBL" id="CAG6644289.1"/>
    </source>
</evidence>
<feature type="region of interest" description="Disordered" evidence="1">
    <location>
        <begin position="220"/>
        <end position="307"/>
    </location>
</feature>
<feature type="compositionally biased region" description="Basic and acidic residues" evidence="1">
    <location>
        <begin position="1338"/>
        <end position="1349"/>
    </location>
</feature>
<feature type="region of interest" description="Disordered" evidence="1">
    <location>
        <begin position="1278"/>
        <end position="1322"/>
    </location>
</feature>
<evidence type="ECO:0000256" key="1">
    <source>
        <dbReference type="SAM" id="MobiDB-lite"/>
    </source>
</evidence>
<proteinExistence type="predicted"/>
<reference evidence="2" key="1">
    <citation type="submission" date="2021-05" db="EMBL/GenBank/DDBJ databases">
        <authorList>
            <person name="Alioto T."/>
            <person name="Alioto T."/>
            <person name="Gomez Garrido J."/>
        </authorList>
    </citation>
    <scope>NUCLEOTIDE SEQUENCE</scope>
</reference>
<feature type="region of interest" description="Disordered" evidence="1">
    <location>
        <begin position="1481"/>
        <end position="1506"/>
    </location>
</feature>
<feature type="compositionally biased region" description="Polar residues" evidence="1">
    <location>
        <begin position="1283"/>
        <end position="1293"/>
    </location>
</feature>
<feature type="compositionally biased region" description="Polar residues" evidence="1">
    <location>
        <begin position="1483"/>
        <end position="1492"/>
    </location>
</feature>
<feature type="region of interest" description="Disordered" evidence="1">
    <location>
        <begin position="814"/>
        <end position="928"/>
    </location>
</feature>
<feature type="compositionally biased region" description="Basic and acidic residues" evidence="1">
    <location>
        <begin position="871"/>
        <end position="888"/>
    </location>
</feature>
<accession>A0A8D8R4Q5</accession>
<name>A0A8D8R4Q5_9HEMI</name>
<feature type="region of interest" description="Disordered" evidence="1">
    <location>
        <begin position="1167"/>
        <end position="1193"/>
    </location>
</feature>
<feature type="compositionally biased region" description="Acidic residues" evidence="1">
    <location>
        <begin position="18"/>
        <end position="52"/>
    </location>
</feature>
<feature type="compositionally biased region" description="Acidic residues" evidence="1">
    <location>
        <begin position="1170"/>
        <end position="1187"/>
    </location>
</feature>
<sequence>MDQVEDDREELSSRAESPVEDNDDAMDDNEDEDANNEDEEPSVTEDIDETDIEAGNNEYAIETDTESIKSVRSVQKKSTAITNIFKSTLAKNKPSIKIKLNLKQDKVEKDPPVVPVEPMSLRQNVTKSGKKCCYGCKDKKIPAKEEPKSKTLSKLKIFNRSKYQNIVESATKPVQQHPFIKRLKLRNVPPSVPSNECNKIKPIKLILKRPLDDKLLRRNSHQSDLESDIENITETPPEPSSKHLKTSKHSENNVLRDLSPIKETCLDPPNTEEKRSITPPSSPQSLEPFDPEKEFECSDDDSSSDNDTPTLHTCAHCNIYGTHSKTDLISHYRTCNSLCLSVICDTMSTEVDKTNSAKVDETNKCVYCKIFTSKSKTMMRNHVKGCRFKPVTQRGRPRKVKPGKELDTCKFCDFNHPDVNVFMLHLRECNAAKVQKPSNTPEPPTFTTTNTGQAELHKCSSCNYVNTNLNIFLNHLKLCNKNYNNLSLKDMLLKYKSKPNIIGYSKPSTSTEVKPCDNTNIPSSSKVDVFNVVNTVSTNLVNENIVQKPRIPSVFDPIEEEEDNSIVSSAFIPSSISYRQELQPITSSNTEPTKILFEEDNYTDPTDPCSKILPLELSESSESEAHSYNKYQTHQCESQAISVETGPEENASILQDTINFEQPPVKTADSSEFLTENSIVNDTNLEKPRDTIPEKRVFDNNTCPLNGSFDPSRFENSVVIEDNVPTINAMESTSDNSKGNDANLEEQIQETPPEEQVFEYNYCPVNDSFDPSRYENSVAVEDQIPENTSVQALETVMKNNVTEDVFMAEESIIPETDDSTIPSENLAENPDLAKSTEKDDTLKKIEETAELTKEPIPVVSSEPITNEPPSEEMKPRTQDECPVEHPEESLTPQTETAPKRIPSELPTEVIITSGKEVPEEPEGDMGPRRLSFEHFENIASSFYADQSQSDEDIEEDLIRIEPDETSSEILLSDASVPNDDQIAIITHENVKPEPIGVIETTYHRDKTDNQEPHVESESNKVVENDLAFDVSEESNDAKDTLSLDVSSIDDSLSEEKISTISNRCESNETLNQIDSIQDECVEPSNVVIESAPDPGVNAATNIDDIETDHGIDAANSMDDVESIAHDDDYDMDEEDHGLDSQRTCLNCKSFESDDVNELISHIKACSNVNSDDDSESSDSESSNDGDSDASNNTVISIPQTVHEVEEELCQTNEDMCTNNNNGKEREETVENTTLDVTNEPSICRKRKVSREEETVLEGETLFKVPKLKIRLKPLKPFQESESDNVSELSTTISTEEDHDEMDHSESNTCENIEVSSESRKKKTHVEYVIENVESPKVSSEKIPELEENAKSPASAEEQNEVSEKHDEEMSDTADPSDAVSRVDDVDHQALKCDNQSQDNDQTAQDSGDSELFCSHCNHFSTFEVDELLNHFKQCTAVINEHGATPYISTEFNELAGKYDSNKSREIINAKYTNIFLNKEHHNMNSPAQSSPTPDGPLTPRFPRDPTTFVAESPRYMTELTSLVVPTEYVAEEDDTNDLKES</sequence>